<comment type="caution">
    <text evidence="1">The sequence shown here is derived from an EMBL/GenBank/DDBJ whole genome shotgun (WGS) entry which is preliminary data.</text>
</comment>
<protein>
    <submittedName>
        <fullName evidence="1">Uncharacterized protein</fullName>
    </submittedName>
</protein>
<evidence type="ECO:0000313" key="2">
    <source>
        <dbReference type="Proteomes" id="UP001157502"/>
    </source>
</evidence>
<proteinExistence type="predicted"/>
<organism evidence="1 2">
    <name type="scientific">Dallia pectoralis</name>
    <name type="common">Alaska blackfish</name>
    <dbReference type="NCBI Taxonomy" id="75939"/>
    <lineage>
        <taxon>Eukaryota</taxon>
        <taxon>Metazoa</taxon>
        <taxon>Chordata</taxon>
        <taxon>Craniata</taxon>
        <taxon>Vertebrata</taxon>
        <taxon>Euteleostomi</taxon>
        <taxon>Actinopterygii</taxon>
        <taxon>Neopterygii</taxon>
        <taxon>Teleostei</taxon>
        <taxon>Protacanthopterygii</taxon>
        <taxon>Esociformes</taxon>
        <taxon>Umbridae</taxon>
        <taxon>Dallia</taxon>
    </lineage>
</organism>
<accession>A0ACC2FU01</accession>
<sequence>MYPSRMAVPRALVSPGRRGRFLFLRAPVPSPGPGLLSIPAAVISRAPRVAKITWADVLQLKQTHYPLALSVRKALAVPSQAGLPAAFVTSTSSPDLRLYGSGLLSTLSVPIHCPIP</sequence>
<evidence type="ECO:0000313" key="1">
    <source>
        <dbReference type="EMBL" id="KAJ7994879.1"/>
    </source>
</evidence>
<dbReference type="EMBL" id="CM055749">
    <property type="protein sequence ID" value="KAJ7994879.1"/>
    <property type="molecule type" value="Genomic_DNA"/>
</dbReference>
<gene>
    <name evidence="1" type="ORF">DPEC_G00254040</name>
</gene>
<reference evidence="1" key="1">
    <citation type="submission" date="2021-05" db="EMBL/GenBank/DDBJ databases">
        <authorList>
            <person name="Pan Q."/>
            <person name="Jouanno E."/>
            <person name="Zahm M."/>
            <person name="Klopp C."/>
            <person name="Cabau C."/>
            <person name="Louis A."/>
            <person name="Berthelot C."/>
            <person name="Parey E."/>
            <person name="Roest Crollius H."/>
            <person name="Montfort J."/>
            <person name="Robinson-Rechavi M."/>
            <person name="Bouchez O."/>
            <person name="Lampietro C."/>
            <person name="Lopez Roques C."/>
            <person name="Donnadieu C."/>
            <person name="Postlethwait J."/>
            <person name="Bobe J."/>
            <person name="Dillon D."/>
            <person name="Chandos A."/>
            <person name="von Hippel F."/>
            <person name="Guiguen Y."/>
        </authorList>
    </citation>
    <scope>NUCLEOTIDE SEQUENCE</scope>
    <source>
        <strain evidence="1">YG-Jan2019</strain>
    </source>
</reference>
<name>A0ACC2FU01_DALPE</name>
<keyword evidence="2" id="KW-1185">Reference proteome</keyword>
<dbReference type="Proteomes" id="UP001157502">
    <property type="component" value="Chromosome 22"/>
</dbReference>